<comment type="similarity">
    <text evidence="2 6">Belongs to the FPP/GGPP synthase family.</text>
</comment>
<dbReference type="PANTHER" id="PTHR12001:SF69">
    <property type="entry name" value="ALL TRANS-POLYPRENYL-DIPHOSPHATE SYNTHASE PDSS1"/>
    <property type="match status" value="1"/>
</dbReference>
<evidence type="ECO:0000313" key="8">
    <source>
        <dbReference type="EMBL" id="PJF47673.1"/>
    </source>
</evidence>
<dbReference type="CDD" id="cd00685">
    <property type="entry name" value="Trans_IPPS_HT"/>
    <property type="match status" value="1"/>
</dbReference>
<dbReference type="Gene3D" id="1.10.600.10">
    <property type="entry name" value="Farnesyl Diphosphate Synthase"/>
    <property type="match status" value="1"/>
</dbReference>
<evidence type="ECO:0000256" key="4">
    <source>
        <dbReference type="ARBA" id="ARBA00022723"/>
    </source>
</evidence>
<evidence type="ECO:0000256" key="5">
    <source>
        <dbReference type="ARBA" id="ARBA00022842"/>
    </source>
</evidence>
<dbReference type="PROSITE" id="PS00444">
    <property type="entry name" value="POLYPRENYL_SYNTHASE_2"/>
    <property type="match status" value="1"/>
</dbReference>
<evidence type="ECO:0000256" key="7">
    <source>
        <dbReference type="SAM" id="MobiDB-lite"/>
    </source>
</evidence>
<dbReference type="SFLD" id="SFLDS00005">
    <property type="entry name" value="Isoprenoid_Synthase_Type_I"/>
    <property type="match status" value="1"/>
</dbReference>
<organism evidence="8 9">
    <name type="scientific">Candidatus Thermofonsia Clade 3 bacterium</name>
    <dbReference type="NCBI Taxonomy" id="2364212"/>
    <lineage>
        <taxon>Bacteria</taxon>
        <taxon>Bacillati</taxon>
        <taxon>Chloroflexota</taxon>
        <taxon>Candidatus Thermofontia</taxon>
        <taxon>Candidatus Thermofonsia Clade 3</taxon>
    </lineage>
</organism>
<evidence type="ECO:0008006" key="10">
    <source>
        <dbReference type="Google" id="ProtNLM"/>
    </source>
</evidence>
<dbReference type="PROSITE" id="PS00723">
    <property type="entry name" value="POLYPRENYL_SYNTHASE_1"/>
    <property type="match status" value="1"/>
</dbReference>
<sequence length="343" mass="37041">MTLRNARAVSHTTHDSPPDSKGGAIQRAQQLVKQQLADVEATLRHLPDLQPAELREAVERIVASGGKRIRPVITLLIAGMLGRLDNPRVVDLASAVEMLHTATLVHDDLIDGSLVRRGAATLNAVWTPAATVLTGDYLFAVAANLAARTESVRVMSIFADTLGVIVAGELQQQFTDFALRATRDDYYRRIYSKTASMFVLAAAAAGVICDATAAQITALHDYGRDLGIAFQVMDDVLDFTGEQASVGKPVGSDLRRGLITLPMICYIEAHGKEGLECALRGECDPQTYDRIVAQIRASDAIASSLEEADAIAQNAKKALQGFPDNPYRATLIDLVDYTLERTN</sequence>
<dbReference type="SUPFAM" id="SSF48576">
    <property type="entry name" value="Terpenoid synthases"/>
    <property type="match status" value="1"/>
</dbReference>
<dbReference type="GO" id="GO:0008299">
    <property type="term" value="P:isoprenoid biosynthetic process"/>
    <property type="evidence" value="ECO:0007669"/>
    <property type="project" value="InterPro"/>
</dbReference>
<evidence type="ECO:0000256" key="2">
    <source>
        <dbReference type="ARBA" id="ARBA00006706"/>
    </source>
</evidence>
<comment type="cofactor">
    <cofactor evidence="1">
        <name>Mg(2+)</name>
        <dbReference type="ChEBI" id="CHEBI:18420"/>
    </cofactor>
</comment>
<dbReference type="AlphaFoldDB" id="A0A2M8QCZ0"/>
<dbReference type="InterPro" id="IPR000092">
    <property type="entry name" value="Polyprenyl_synt"/>
</dbReference>
<dbReference type="EMBL" id="PGTN01000038">
    <property type="protein sequence ID" value="PJF47673.1"/>
    <property type="molecule type" value="Genomic_DNA"/>
</dbReference>
<evidence type="ECO:0000256" key="1">
    <source>
        <dbReference type="ARBA" id="ARBA00001946"/>
    </source>
</evidence>
<dbReference type="Proteomes" id="UP000230790">
    <property type="component" value="Unassembled WGS sequence"/>
</dbReference>
<dbReference type="InterPro" id="IPR033749">
    <property type="entry name" value="Polyprenyl_synt_CS"/>
</dbReference>
<dbReference type="InterPro" id="IPR008949">
    <property type="entry name" value="Isoprenoid_synthase_dom_sf"/>
</dbReference>
<feature type="region of interest" description="Disordered" evidence="7">
    <location>
        <begin position="1"/>
        <end position="24"/>
    </location>
</feature>
<evidence type="ECO:0000256" key="6">
    <source>
        <dbReference type="RuleBase" id="RU004466"/>
    </source>
</evidence>
<evidence type="ECO:0000313" key="9">
    <source>
        <dbReference type="Proteomes" id="UP000230790"/>
    </source>
</evidence>
<accession>A0A2M8QCZ0</accession>
<dbReference type="GO" id="GO:0004659">
    <property type="term" value="F:prenyltransferase activity"/>
    <property type="evidence" value="ECO:0007669"/>
    <property type="project" value="InterPro"/>
</dbReference>
<dbReference type="Pfam" id="PF00348">
    <property type="entry name" value="polyprenyl_synt"/>
    <property type="match status" value="1"/>
</dbReference>
<keyword evidence="4" id="KW-0479">Metal-binding</keyword>
<name>A0A2M8QCZ0_9CHLR</name>
<protein>
    <recommendedName>
        <fullName evidence="10">Polyprenyl synthetase family protein</fullName>
    </recommendedName>
</protein>
<keyword evidence="3 6" id="KW-0808">Transferase</keyword>
<proteinExistence type="inferred from homology"/>
<comment type="caution">
    <text evidence="8">The sequence shown here is derived from an EMBL/GenBank/DDBJ whole genome shotgun (WGS) entry which is preliminary data.</text>
</comment>
<reference evidence="8 9" key="1">
    <citation type="submission" date="2017-11" db="EMBL/GenBank/DDBJ databases">
        <title>Evolution of Phototrophy in the Chloroflexi Phylum Driven by Horizontal Gene Transfer.</title>
        <authorList>
            <person name="Ward L.M."/>
            <person name="Hemp J."/>
            <person name="Shih P.M."/>
            <person name="Mcglynn S.E."/>
            <person name="Fischer W."/>
        </authorList>
    </citation>
    <scope>NUCLEOTIDE SEQUENCE [LARGE SCALE GENOMIC DNA]</scope>
    <source>
        <strain evidence="8">JP3_7</strain>
    </source>
</reference>
<evidence type="ECO:0000256" key="3">
    <source>
        <dbReference type="ARBA" id="ARBA00022679"/>
    </source>
</evidence>
<dbReference type="GO" id="GO:0046872">
    <property type="term" value="F:metal ion binding"/>
    <property type="evidence" value="ECO:0007669"/>
    <property type="project" value="UniProtKB-KW"/>
</dbReference>
<keyword evidence="5" id="KW-0460">Magnesium</keyword>
<gene>
    <name evidence="8" type="ORF">CUN48_07305</name>
</gene>
<dbReference type="PANTHER" id="PTHR12001">
    <property type="entry name" value="GERANYLGERANYL PYROPHOSPHATE SYNTHASE"/>
    <property type="match status" value="1"/>
</dbReference>